<sequence>MAFNLRTISSCILIVICLFEKSNSVAPDVARWCTISSKEAEKCTRMSIILATEELSPTIQCINEDSTEVCMSSIASGRADLMTLDGGDVFTGGKKYDLLPIMEEVYAGERKGYDALAVVRKSNTDVTIDNLRGKTTCHTGYGRTAGWNMPVGFLLEEGKMPSVGCQSSLESASQFFNLSCVPGALAAAKEGSDVRNLCALCNNPNQCSRSEDLYAGYTGAFRCMIEQRADVAFIKTETVLENTDGNNQDPWAVNLSSHDFEILCRDGSRRPITEHENCRIATSPSHAVVTAGDKSKNDIHNYVQLLLKAVVLFGDVENSRSFSMFDSRPWSGSDLLFKDHTDHLRALHVNNYQEFLGEEYVGSLEGLLRCPENTVRFCTISQGEQDKCEAMSTAFSNANISSTVSCFKAVNHADCMQYIEGGNCDIVTLDGGDIYFGGKYHNLVPVLGETYGEGDATYWAVAVVRANTTFNINDLQGKKSCHTGIMKTAGWIVPVGYLSEHEQIEVTNCDSATAIVILVGEFFSESCAPGALAEKYNPSRTNPVSLCDLCIGKGDRHCVRNNREPYYGYAGAFRCLAEGAGDVAFVRHVTVEEYAGLHKKDLGWNTHLTSNDFQYLCPDGTRQETWSEECSLSKVASHAVMTSGAKSDEEKLVIRNVFIQGQAIYGSEHGNGFKLFDSEDYEGSDLLFKDSTLSLLDVGNKNTYDTWLSEEYLEGIKSQDTKECRSTANGKTVLEMLIDILDYLGSWFTG</sequence>
<feature type="domain" description="Transferrin-like" evidence="5">
    <location>
        <begin position="30"/>
        <end position="369"/>
    </location>
</feature>
<dbReference type="PANTHER" id="PTHR11485:SF29">
    <property type="entry name" value="TRANSFERRIN 2"/>
    <property type="match status" value="1"/>
</dbReference>
<dbReference type="Pfam" id="PF00405">
    <property type="entry name" value="Transferrin"/>
    <property type="match status" value="2"/>
</dbReference>
<dbReference type="Gene3D" id="3.40.190.10">
    <property type="entry name" value="Periplasmic binding protein-like II"/>
    <property type="match status" value="4"/>
</dbReference>
<evidence type="ECO:0000313" key="6">
    <source>
        <dbReference type="EMBL" id="KAJ8034044.1"/>
    </source>
</evidence>
<dbReference type="GO" id="GO:0055037">
    <property type="term" value="C:recycling endosome"/>
    <property type="evidence" value="ECO:0007669"/>
    <property type="project" value="TreeGrafter"/>
</dbReference>
<evidence type="ECO:0000259" key="5">
    <source>
        <dbReference type="PROSITE" id="PS51408"/>
    </source>
</evidence>
<dbReference type="PRINTS" id="PR00422">
    <property type="entry name" value="TRANSFERRIN"/>
</dbReference>
<dbReference type="SMART" id="SM00094">
    <property type="entry name" value="TR_FER"/>
    <property type="match status" value="2"/>
</dbReference>
<dbReference type="Proteomes" id="UP001152320">
    <property type="component" value="Chromosome 11"/>
</dbReference>
<organism evidence="6 7">
    <name type="scientific">Holothuria leucospilota</name>
    <name type="common">Black long sea cucumber</name>
    <name type="synonym">Mertensiothuria leucospilota</name>
    <dbReference type="NCBI Taxonomy" id="206669"/>
    <lineage>
        <taxon>Eukaryota</taxon>
        <taxon>Metazoa</taxon>
        <taxon>Echinodermata</taxon>
        <taxon>Eleutherozoa</taxon>
        <taxon>Echinozoa</taxon>
        <taxon>Holothuroidea</taxon>
        <taxon>Aspidochirotacea</taxon>
        <taxon>Aspidochirotida</taxon>
        <taxon>Holothuriidae</taxon>
        <taxon>Holothuria</taxon>
    </lineage>
</organism>
<reference evidence="6" key="1">
    <citation type="submission" date="2021-10" db="EMBL/GenBank/DDBJ databases">
        <title>Tropical sea cucumber genome reveals ecological adaptation and Cuvierian tubules defense mechanism.</title>
        <authorList>
            <person name="Chen T."/>
        </authorList>
    </citation>
    <scope>NUCLEOTIDE SEQUENCE</scope>
    <source>
        <strain evidence="6">Nanhai2018</strain>
        <tissue evidence="6">Muscle</tissue>
    </source>
</reference>
<proteinExistence type="predicted"/>
<comment type="subcellular location">
    <subcellularLocation>
        <location evidence="1">Secreted</location>
    </subcellularLocation>
</comment>
<keyword evidence="3" id="KW-0677">Repeat</keyword>
<gene>
    <name evidence="6" type="ORF">HOLleu_24461</name>
</gene>
<dbReference type="FunFam" id="3.40.190.10:FF:000095">
    <property type="entry name" value="Lactotransferrin"/>
    <property type="match status" value="2"/>
</dbReference>
<protein>
    <submittedName>
        <fullName evidence="6">Melanotransferrin</fullName>
    </submittedName>
</protein>
<dbReference type="InterPro" id="IPR001156">
    <property type="entry name" value="Transferrin-like_dom"/>
</dbReference>
<feature type="chain" id="PRO_5040364166" evidence="4">
    <location>
        <begin position="25"/>
        <end position="750"/>
    </location>
</feature>
<dbReference type="PANTHER" id="PTHR11485">
    <property type="entry name" value="TRANSFERRIN"/>
    <property type="match status" value="1"/>
</dbReference>
<dbReference type="GO" id="GO:0006826">
    <property type="term" value="P:iron ion transport"/>
    <property type="evidence" value="ECO:0007669"/>
    <property type="project" value="TreeGrafter"/>
</dbReference>
<feature type="domain" description="Transferrin-like" evidence="5">
    <location>
        <begin position="375"/>
        <end position="721"/>
    </location>
</feature>
<dbReference type="OrthoDB" id="9981115at2759"/>
<evidence type="ECO:0000256" key="4">
    <source>
        <dbReference type="SAM" id="SignalP"/>
    </source>
</evidence>
<dbReference type="CDD" id="cd13529">
    <property type="entry name" value="PBP2_transferrin"/>
    <property type="match status" value="2"/>
</dbReference>
<dbReference type="AlphaFoldDB" id="A0A9Q1BWS6"/>
<dbReference type="GO" id="GO:0005886">
    <property type="term" value="C:plasma membrane"/>
    <property type="evidence" value="ECO:0007669"/>
    <property type="project" value="TreeGrafter"/>
</dbReference>
<evidence type="ECO:0000313" key="7">
    <source>
        <dbReference type="Proteomes" id="UP001152320"/>
    </source>
</evidence>
<dbReference type="InterPro" id="IPR018195">
    <property type="entry name" value="Transferrin_Fe_BS"/>
</dbReference>
<feature type="signal peptide" evidence="4">
    <location>
        <begin position="1"/>
        <end position="24"/>
    </location>
</feature>
<keyword evidence="7" id="KW-1185">Reference proteome</keyword>
<evidence type="ECO:0000256" key="3">
    <source>
        <dbReference type="ARBA" id="ARBA00022737"/>
    </source>
</evidence>
<keyword evidence="2" id="KW-0964">Secreted</keyword>
<comment type="caution">
    <text evidence="6">The sequence shown here is derived from an EMBL/GenBank/DDBJ whole genome shotgun (WGS) entry which is preliminary data.</text>
</comment>
<keyword evidence="4" id="KW-0732">Signal</keyword>
<dbReference type="SUPFAM" id="SSF53850">
    <property type="entry name" value="Periplasmic binding protein-like II"/>
    <property type="match status" value="2"/>
</dbReference>
<dbReference type="EMBL" id="JAIZAY010000011">
    <property type="protein sequence ID" value="KAJ8034044.1"/>
    <property type="molecule type" value="Genomic_DNA"/>
</dbReference>
<dbReference type="GO" id="GO:0005769">
    <property type="term" value="C:early endosome"/>
    <property type="evidence" value="ECO:0007669"/>
    <property type="project" value="TreeGrafter"/>
</dbReference>
<name>A0A9Q1BWS6_HOLLE</name>
<dbReference type="PROSITE" id="PS51408">
    <property type="entry name" value="TRANSFERRIN_LIKE_4"/>
    <property type="match status" value="2"/>
</dbReference>
<dbReference type="GO" id="GO:0005615">
    <property type="term" value="C:extracellular space"/>
    <property type="evidence" value="ECO:0007669"/>
    <property type="project" value="TreeGrafter"/>
</dbReference>
<accession>A0A9Q1BWS6</accession>
<evidence type="ECO:0000256" key="2">
    <source>
        <dbReference type="ARBA" id="ARBA00022525"/>
    </source>
</evidence>
<dbReference type="PROSITE" id="PS00206">
    <property type="entry name" value="TRANSFERRIN_LIKE_2"/>
    <property type="match status" value="1"/>
</dbReference>
<evidence type="ECO:0000256" key="1">
    <source>
        <dbReference type="ARBA" id="ARBA00004613"/>
    </source>
</evidence>